<comment type="caution">
    <text evidence="1">The sequence shown here is derived from an EMBL/GenBank/DDBJ whole genome shotgun (WGS) entry which is preliminary data.</text>
</comment>
<dbReference type="Proteomes" id="UP001066276">
    <property type="component" value="Chromosome 7"/>
</dbReference>
<organism evidence="1 2">
    <name type="scientific">Pleurodeles waltl</name>
    <name type="common">Iberian ribbed newt</name>
    <dbReference type="NCBI Taxonomy" id="8319"/>
    <lineage>
        <taxon>Eukaryota</taxon>
        <taxon>Metazoa</taxon>
        <taxon>Chordata</taxon>
        <taxon>Craniata</taxon>
        <taxon>Vertebrata</taxon>
        <taxon>Euteleostomi</taxon>
        <taxon>Amphibia</taxon>
        <taxon>Batrachia</taxon>
        <taxon>Caudata</taxon>
        <taxon>Salamandroidea</taxon>
        <taxon>Salamandridae</taxon>
        <taxon>Pleurodelinae</taxon>
        <taxon>Pleurodeles</taxon>
    </lineage>
</organism>
<dbReference type="AlphaFoldDB" id="A0AAV7PJJ1"/>
<gene>
    <name evidence="1" type="ORF">NDU88_005769</name>
</gene>
<dbReference type="EMBL" id="JANPWB010000011">
    <property type="protein sequence ID" value="KAJ1127367.1"/>
    <property type="molecule type" value="Genomic_DNA"/>
</dbReference>
<sequence>MEENQHSADEQSSIVADGCSSYMLMDNDDLIHGVGGREGRKVGDCSVGEGESMGERLLRRTQRTHRTPFYMKDYGKDVELLGSGENVECGMRGTRGFLAGTVIERAGR</sequence>
<proteinExistence type="predicted"/>
<name>A0AAV7PJJ1_PLEWA</name>
<evidence type="ECO:0000313" key="2">
    <source>
        <dbReference type="Proteomes" id="UP001066276"/>
    </source>
</evidence>
<protein>
    <submittedName>
        <fullName evidence="1">Uncharacterized protein</fullName>
    </submittedName>
</protein>
<reference evidence="1" key="1">
    <citation type="journal article" date="2022" name="bioRxiv">
        <title>Sequencing and chromosome-scale assembly of the giantPleurodeles waltlgenome.</title>
        <authorList>
            <person name="Brown T."/>
            <person name="Elewa A."/>
            <person name="Iarovenko S."/>
            <person name="Subramanian E."/>
            <person name="Araus A.J."/>
            <person name="Petzold A."/>
            <person name="Susuki M."/>
            <person name="Suzuki K.-i.T."/>
            <person name="Hayashi T."/>
            <person name="Toyoda A."/>
            <person name="Oliveira C."/>
            <person name="Osipova E."/>
            <person name="Leigh N.D."/>
            <person name="Simon A."/>
            <person name="Yun M.H."/>
        </authorList>
    </citation>
    <scope>NUCLEOTIDE SEQUENCE</scope>
    <source>
        <strain evidence="1">20211129_DDA</strain>
        <tissue evidence="1">Liver</tissue>
    </source>
</reference>
<accession>A0AAV7PJJ1</accession>
<evidence type="ECO:0000313" key="1">
    <source>
        <dbReference type="EMBL" id="KAJ1127367.1"/>
    </source>
</evidence>
<keyword evidence="2" id="KW-1185">Reference proteome</keyword>